<feature type="compositionally biased region" description="Pro residues" evidence="7">
    <location>
        <begin position="750"/>
        <end position="794"/>
    </location>
</feature>
<evidence type="ECO:0000313" key="11">
    <source>
        <dbReference type="EMBL" id="GJT96690.1"/>
    </source>
</evidence>
<dbReference type="PANTHER" id="PTHR27003">
    <property type="entry name" value="OS07G0166700 PROTEIN"/>
    <property type="match status" value="1"/>
</dbReference>
<keyword evidence="8" id="KW-0732">Signal</keyword>
<dbReference type="PANTHER" id="PTHR27003:SF478">
    <property type="entry name" value="CONCANAVALIN A-LIKE LECTIN_GLUCANASE DOMAIN, RHO-ASSOCIATED PROTEIN KINASE 1_2-RELATED"/>
    <property type="match status" value="1"/>
</dbReference>
<reference evidence="11" key="2">
    <citation type="submission" date="2022-01" db="EMBL/GenBank/DDBJ databases">
        <authorList>
            <person name="Yamashiro T."/>
            <person name="Shiraishi A."/>
            <person name="Satake H."/>
            <person name="Nakayama K."/>
        </authorList>
    </citation>
    <scope>NUCLEOTIDE SEQUENCE</scope>
</reference>
<comment type="caution">
    <text evidence="11">The sequence shown here is derived from an EMBL/GenBank/DDBJ whole genome shotgun (WGS) entry which is preliminary data.</text>
</comment>
<organism evidence="11 12">
    <name type="scientific">Tanacetum coccineum</name>
    <dbReference type="NCBI Taxonomy" id="301880"/>
    <lineage>
        <taxon>Eukaryota</taxon>
        <taxon>Viridiplantae</taxon>
        <taxon>Streptophyta</taxon>
        <taxon>Embryophyta</taxon>
        <taxon>Tracheophyta</taxon>
        <taxon>Spermatophyta</taxon>
        <taxon>Magnoliopsida</taxon>
        <taxon>eudicotyledons</taxon>
        <taxon>Gunneridae</taxon>
        <taxon>Pentapetalae</taxon>
        <taxon>asterids</taxon>
        <taxon>campanulids</taxon>
        <taxon>Asterales</taxon>
        <taxon>Asteraceae</taxon>
        <taxon>Asteroideae</taxon>
        <taxon>Anthemideae</taxon>
        <taxon>Anthemidinae</taxon>
        <taxon>Tanacetum</taxon>
    </lineage>
</organism>
<keyword evidence="5 6" id="KW-0067">ATP-binding</keyword>
<dbReference type="InterPro" id="IPR017441">
    <property type="entry name" value="Protein_kinase_ATP_BS"/>
</dbReference>
<feature type="compositionally biased region" description="Pro residues" evidence="7">
    <location>
        <begin position="671"/>
        <end position="681"/>
    </location>
</feature>
<feature type="binding site" evidence="6">
    <location>
        <position position="326"/>
    </location>
    <ligand>
        <name>ATP</name>
        <dbReference type="ChEBI" id="CHEBI:30616"/>
    </ligand>
</feature>
<evidence type="ECO:0000256" key="5">
    <source>
        <dbReference type="ARBA" id="ARBA00022840"/>
    </source>
</evidence>
<dbReference type="InterPro" id="IPR008906">
    <property type="entry name" value="HATC_C_dom"/>
</dbReference>
<dbReference type="InterPro" id="IPR001245">
    <property type="entry name" value="Ser-Thr/Tyr_kinase_cat_dom"/>
</dbReference>
<reference evidence="11" key="1">
    <citation type="journal article" date="2022" name="Int. J. Mol. Sci.">
        <title>Draft Genome of Tanacetum Coccineum: Genomic Comparison of Closely Related Tanacetum-Family Plants.</title>
        <authorList>
            <person name="Yamashiro T."/>
            <person name="Shiraishi A."/>
            <person name="Nakayama K."/>
            <person name="Satake H."/>
        </authorList>
    </citation>
    <scope>NUCLEOTIDE SEQUENCE</scope>
</reference>
<keyword evidence="3 6" id="KW-0547">Nucleotide-binding</keyword>
<gene>
    <name evidence="11" type="ORF">Tco_1092208</name>
</gene>
<dbReference type="GO" id="GO:0016301">
    <property type="term" value="F:kinase activity"/>
    <property type="evidence" value="ECO:0007669"/>
    <property type="project" value="UniProtKB-KW"/>
</dbReference>
<dbReference type="EMBL" id="BQNB010020504">
    <property type="protein sequence ID" value="GJT96690.1"/>
    <property type="molecule type" value="Genomic_DNA"/>
</dbReference>
<dbReference type="Gene3D" id="3.30.200.20">
    <property type="entry name" value="Phosphorylase Kinase, domain 1"/>
    <property type="match status" value="1"/>
</dbReference>
<dbReference type="Gene3D" id="1.20.58.2220">
    <property type="entry name" value="Formin, FH2 domain"/>
    <property type="match status" value="1"/>
</dbReference>
<dbReference type="Proteomes" id="UP001151760">
    <property type="component" value="Unassembled WGS sequence"/>
</dbReference>
<evidence type="ECO:0000256" key="6">
    <source>
        <dbReference type="PROSITE-ProRule" id="PRU10141"/>
    </source>
</evidence>
<dbReference type="SMART" id="SM00220">
    <property type="entry name" value="S_TKc"/>
    <property type="match status" value="1"/>
</dbReference>
<dbReference type="InterPro" id="IPR008271">
    <property type="entry name" value="Ser/Thr_kinase_AS"/>
</dbReference>
<evidence type="ECO:0000313" key="12">
    <source>
        <dbReference type="Proteomes" id="UP001151760"/>
    </source>
</evidence>
<dbReference type="PROSITE" id="PS00107">
    <property type="entry name" value="PROTEIN_KINASE_ATP"/>
    <property type="match status" value="1"/>
</dbReference>
<keyword evidence="12" id="KW-1185">Reference proteome</keyword>
<keyword evidence="1" id="KW-0723">Serine/threonine-protein kinase</keyword>
<feature type="region of interest" description="Disordered" evidence="7">
    <location>
        <begin position="651"/>
        <end position="806"/>
    </location>
</feature>
<dbReference type="Pfam" id="PF02181">
    <property type="entry name" value="FH2"/>
    <property type="match status" value="1"/>
</dbReference>
<dbReference type="InterPro" id="IPR011009">
    <property type="entry name" value="Kinase-like_dom_sf"/>
</dbReference>
<feature type="compositionally biased region" description="Pro residues" evidence="7">
    <location>
        <begin position="694"/>
        <end position="726"/>
    </location>
</feature>
<name>A0ABQ5IAJ6_9ASTR</name>
<dbReference type="InterPro" id="IPR042201">
    <property type="entry name" value="FH2_Formin_sf"/>
</dbReference>
<dbReference type="Gene3D" id="1.10.510.10">
    <property type="entry name" value="Transferase(Phosphotransferase) domain 1"/>
    <property type="match status" value="1"/>
</dbReference>
<feature type="compositionally biased region" description="Pro residues" evidence="7">
    <location>
        <begin position="733"/>
        <end position="743"/>
    </location>
</feature>
<feature type="non-terminal residue" evidence="11">
    <location>
        <position position="968"/>
    </location>
</feature>
<evidence type="ECO:0000256" key="2">
    <source>
        <dbReference type="ARBA" id="ARBA00022679"/>
    </source>
</evidence>
<dbReference type="SUPFAM" id="SSF53098">
    <property type="entry name" value="Ribonuclease H-like"/>
    <property type="match status" value="1"/>
</dbReference>
<feature type="signal peptide" evidence="8">
    <location>
        <begin position="1"/>
        <end position="17"/>
    </location>
</feature>
<dbReference type="Pfam" id="PF05699">
    <property type="entry name" value="Dimer_Tnp_hAT"/>
    <property type="match status" value="1"/>
</dbReference>
<evidence type="ECO:0000256" key="7">
    <source>
        <dbReference type="SAM" id="MobiDB-lite"/>
    </source>
</evidence>
<dbReference type="PROSITE" id="PS51444">
    <property type="entry name" value="FH2"/>
    <property type="match status" value="1"/>
</dbReference>
<evidence type="ECO:0000259" key="9">
    <source>
        <dbReference type="PROSITE" id="PS50011"/>
    </source>
</evidence>
<evidence type="ECO:0000256" key="1">
    <source>
        <dbReference type="ARBA" id="ARBA00022527"/>
    </source>
</evidence>
<dbReference type="PROSITE" id="PS00108">
    <property type="entry name" value="PROTEIN_KINASE_ST"/>
    <property type="match status" value="1"/>
</dbReference>
<protein>
    <submittedName>
        <fullName evidence="11">Serine/threonine/dual specificity protein kinase, catalytic domain-containing protein</fullName>
    </submittedName>
</protein>
<dbReference type="PROSITE" id="PS50011">
    <property type="entry name" value="PROTEIN_KINASE_DOM"/>
    <property type="match status" value="1"/>
</dbReference>
<keyword evidence="4 11" id="KW-0418">Kinase</keyword>
<accession>A0ABQ5IAJ6</accession>
<sequence>MFLVLSRMAMDILSVQATTVASESAFSTSRRVLSIRRPRLTPASLEMCMCLKDHLDAQKHKQDKSTLETLVDFEEEILDAEVQANEAILLSDEEIVLDASSSEGSMSGPGSGGVEAEVEANYGYDIILSKASFGVSEDMLRTYTSFLLVSLTSVGTEGVVGLVSLTMMVPETLLTLLCHSQIILSEAFAKKHASFGVSEDMLRTYISFLLVHSLLWTISTSNSDCSSCCDNDFKRVHTDVSWTPRLSNLVIFVLIILDIVVYKLRKLHEKSIPFSSEHPCRRFSLAEIQLATNNFDPETIIGKGGFGKVYKGFIDDGGTKTTVAIKRLDCLSRQGASEFWTEVKMLSRVRHGHLVSLIGYCSEFNEMMVVYEYISGGDLAKRLHKVDGKSIRTPLSWVERLKICIGAARALDYLHTGTGVKNRIIHRDVKSSNILLDENMAAKVSDLGLSKIGPVDQSCTHVSTNVKGTFGYLDPNYFMTGRLTRKSDVYSFGVVLLEVLCGRPAVDPSLDERGLVGWAQRNIKEGTLNDIIDLNMTGLTLCSRKKIQIIKAFVKIAVKCLQTRPKDRPTMSEVVVDLEAALALQERGEYLVRSRYNNGEQISSSSYSKTGKIMMLSRTLRKILPAKTPVRPVSDSPQPVSVALAAADLSRDAPQAVAPPPLTSISSKSTPPAPPRPPAPPLLGSTPSFSMISAPPPPPPPVSSKGPPPPPPPNSSKGPPPPPPSPTKASATPGPPPPPPPPGRSGADALPPPPPPGRSGGPGPPPPPPPGRGGVPGPPPPPGRSGPPPPPPPGTKGSNGVQQPTSLKPLHWNKVTRAQQGCIWADTQKQEDKFNFPVADTAAICVELHEKAVLALDATALDIDQVENLIKLCPTKEEMETLKNYTGNKEMLGKCELHFMELMKVPRVESKLRVFAFTCTFASQVSDLRKKLSVINDASIEVKESEKLRQIMQTILILGNALNQGTAR</sequence>
<evidence type="ECO:0000256" key="4">
    <source>
        <dbReference type="ARBA" id="ARBA00022777"/>
    </source>
</evidence>
<evidence type="ECO:0000256" key="8">
    <source>
        <dbReference type="SAM" id="SignalP"/>
    </source>
</evidence>
<dbReference type="SUPFAM" id="SSF101447">
    <property type="entry name" value="Formin homology 2 domain (FH2 domain)"/>
    <property type="match status" value="1"/>
</dbReference>
<proteinExistence type="predicted"/>
<dbReference type="InterPro" id="IPR012337">
    <property type="entry name" value="RNaseH-like_sf"/>
</dbReference>
<dbReference type="InterPro" id="IPR000719">
    <property type="entry name" value="Prot_kinase_dom"/>
</dbReference>
<dbReference type="InterPro" id="IPR015425">
    <property type="entry name" value="FH2_Formin"/>
</dbReference>
<dbReference type="Pfam" id="PF07714">
    <property type="entry name" value="PK_Tyr_Ser-Thr"/>
    <property type="match status" value="1"/>
</dbReference>
<dbReference type="InterPro" id="IPR045272">
    <property type="entry name" value="ANXUR1/2-like"/>
</dbReference>
<evidence type="ECO:0000259" key="10">
    <source>
        <dbReference type="PROSITE" id="PS51444"/>
    </source>
</evidence>
<evidence type="ECO:0000256" key="3">
    <source>
        <dbReference type="ARBA" id="ARBA00022741"/>
    </source>
</evidence>
<feature type="chain" id="PRO_5046853705" evidence="8">
    <location>
        <begin position="18"/>
        <end position="968"/>
    </location>
</feature>
<keyword evidence="2" id="KW-0808">Transferase</keyword>
<feature type="compositionally biased region" description="Polar residues" evidence="7">
    <location>
        <begin position="796"/>
        <end position="806"/>
    </location>
</feature>
<dbReference type="SUPFAM" id="SSF56112">
    <property type="entry name" value="Protein kinase-like (PK-like)"/>
    <property type="match status" value="1"/>
</dbReference>
<feature type="domain" description="Protein kinase" evidence="9">
    <location>
        <begin position="295"/>
        <end position="582"/>
    </location>
</feature>
<dbReference type="CDD" id="cd14066">
    <property type="entry name" value="STKc_IRAK"/>
    <property type="match status" value="1"/>
</dbReference>
<feature type="domain" description="FH2" evidence="10">
    <location>
        <begin position="762"/>
        <end position="968"/>
    </location>
</feature>